<gene>
    <name evidence="1" type="ORF">BSQ44_08475</name>
</gene>
<dbReference type="RefSeq" id="WP_072603011.1">
    <property type="nucleotide sequence ID" value="NZ_CP018171.1"/>
</dbReference>
<dbReference type="EMBL" id="CP018171">
    <property type="protein sequence ID" value="APH71398.1"/>
    <property type="molecule type" value="Genomic_DNA"/>
</dbReference>
<dbReference type="AlphaFoldDB" id="A0A1L3SPS4"/>
<evidence type="ECO:0000313" key="2">
    <source>
        <dbReference type="Proteomes" id="UP000182840"/>
    </source>
</evidence>
<dbReference type="KEGG" id="meso:BSQ44_08475"/>
<dbReference type="OrthoDB" id="7062109at2"/>
<protein>
    <submittedName>
        <fullName evidence="1">Uncharacterized protein</fullName>
    </submittedName>
</protein>
<evidence type="ECO:0000313" key="1">
    <source>
        <dbReference type="EMBL" id="APH71398.1"/>
    </source>
</evidence>
<name>A0A1L3SPS4_9HYPH</name>
<keyword evidence="2" id="KW-1185">Reference proteome</keyword>
<dbReference type="Proteomes" id="UP000182840">
    <property type="component" value="Chromosome"/>
</dbReference>
<reference evidence="2" key="1">
    <citation type="submission" date="2016-11" db="EMBL/GenBank/DDBJ databases">
        <title>Mesorhizobium oceanicum sp. nov., isolated from deep seawater in South China Sea.</title>
        <authorList>
            <person name="Fu G.-Y."/>
        </authorList>
    </citation>
    <scope>NUCLEOTIDE SEQUENCE [LARGE SCALE GENOMIC DNA]</scope>
    <source>
        <strain evidence="2">B7</strain>
    </source>
</reference>
<accession>A0A1L3SPS4</accession>
<proteinExistence type="predicted"/>
<organism evidence="1 2">
    <name type="scientific">Aquibium oceanicum</name>
    <dbReference type="NCBI Taxonomy" id="1670800"/>
    <lineage>
        <taxon>Bacteria</taxon>
        <taxon>Pseudomonadati</taxon>
        <taxon>Pseudomonadota</taxon>
        <taxon>Alphaproteobacteria</taxon>
        <taxon>Hyphomicrobiales</taxon>
        <taxon>Phyllobacteriaceae</taxon>
        <taxon>Aquibium</taxon>
    </lineage>
</organism>
<sequence>MTSYTNEIAAGDLFVGLSGLDMQGTRVEFPRGVVLEQTFAHLMAPMAMAFAPPGPGGYHPAPWKTARGGFGQDITAQLTVPKDAADTLDERIEIASTITFLLRLWSDPSITMIAGANMSFAAISEAPDAAAHIVPFQFRRRVFALSPADTSGVLESLDWVAEHFETTLRLMRGSPEFRLAAYAMDTGQFVENTALTLISLWGALEALFSPSTAELRFRVSALIASYTSPPGSERQDAQKRIAGLYDKRSAAAHGAPKHDGDDLLATFELLRKVLIKFIRDGRVPSKQELEGRLFGVT</sequence>